<evidence type="ECO:0000256" key="1">
    <source>
        <dbReference type="SAM" id="MobiDB-lite"/>
    </source>
</evidence>
<dbReference type="RefSeq" id="WP_219340245.1">
    <property type="nucleotide sequence ID" value="NZ_JACCKB010000110.1"/>
</dbReference>
<dbReference type="EMBL" id="JACCKB010000110">
    <property type="protein sequence ID" value="NYZ69625.1"/>
    <property type="molecule type" value="Genomic_DNA"/>
</dbReference>
<sequence length="486" mass="55032">QYQENTKGERTSGSWVEVAKPGLNRRPSPQTMPHRLVSNADGSFTFEAIDWDARKAGDEDTAPEPSFINKPLSDIFFFKNRLGLLSDENIIFSELGSYYNFYPATVVQMLDTNPIDIAVTNDTVSLLRHAVPFNETLLLFSDLTQFIIRGQDRLTAEEVSVDVTTRFECELKAKPVGAGKNVYFSTRRGNAAGIREYYVDPESKVNDAADITSHCPTYIKGSVRHLSASSNEDMLLTVTDQDPSSLYVYNYYWQGNEKLQSSWSRWEVDGVILAASFMESNIVLVVDRADGVCLERITLTKVNEPESRSFPTEINLDRRCFIPKGDNRPYQDNRTRAVDIEGNIYEGDRLTAFFAGGAKQDCYIGIPYRFYYLFSEQVATDGNKVAILDGRLQLKRFTVSYVDSGFFQASVEPEARPEQSYTFTGRLIGSTRNRISRVPIESGKFSFNIQSEASKVKIALHSDSHLPLTFQAAQWTARFYKRNQRI</sequence>
<feature type="compositionally biased region" description="Basic and acidic residues" evidence="1">
    <location>
        <begin position="1"/>
        <end position="10"/>
    </location>
</feature>
<protein>
    <submittedName>
        <fullName evidence="2">Uncharacterized protein</fullName>
    </submittedName>
</protein>
<dbReference type="Proteomes" id="UP000569732">
    <property type="component" value="Unassembled WGS sequence"/>
</dbReference>
<keyword evidence="3" id="KW-1185">Reference proteome</keyword>
<proteinExistence type="predicted"/>
<gene>
    <name evidence="2" type="ORF">H0A36_26780</name>
</gene>
<comment type="caution">
    <text evidence="2">The sequence shown here is derived from an EMBL/GenBank/DDBJ whole genome shotgun (WGS) entry which is preliminary data.</text>
</comment>
<reference evidence="2 3" key="1">
    <citation type="submission" date="2020-07" db="EMBL/GenBank/DDBJ databases">
        <title>Endozoicomonas sp. nov., isolated from sediment.</title>
        <authorList>
            <person name="Gu T."/>
        </authorList>
    </citation>
    <scope>NUCLEOTIDE SEQUENCE [LARGE SCALE GENOMIC DNA]</scope>
    <source>
        <strain evidence="2 3">SM1973</strain>
    </source>
</reference>
<organism evidence="2 3">
    <name type="scientific">Spartinivicinus marinus</name>
    <dbReference type="NCBI Taxonomy" id="2994442"/>
    <lineage>
        <taxon>Bacteria</taxon>
        <taxon>Pseudomonadati</taxon>
        <taxon>Pseudomonadota</taxon>
        <taxon>Gammaproteobacteria</taxon>
        <taxon>Oceanospirillales</taxon>
        <taxon>Zooshikellaceae</taxon>
        <taxon>Spartinivicinus</taxon>
    </lineage>
</organism>
<feature type="region of interest" description="Disordered" evidence="1">
    <location>
        <begin position="1"/>
        <end position="32"/>
    </location>
</feature>
<dbReference type="AlphaFoldDB" id="A0A853IKM2"/>
<name>A0A853IKM2_9GAMM</name>
<dbReference type="InterPro" id="IPR058003">
    <property type="entry name" value="Phage_gp12"/>
</dbReference>
<accession>A0A853IKM2</accession>
<evidence type="ECO:0000313" key="3">
    <source>
        <dbReference type="Proteomes" id="UP000569732"/>
    </source>
</evidence>
<evidence type="ECO:0000313" key="2">
    <source>
        <dbReference type="EMBL" id="NYZ69625.1"/>
    </source>
</evidence>
<dbReference type="Pfam" id="PF25675">
    <property type="entry name" value="Phage_nozzle"/>
    <property type="match status" value="2"/>
</dbReference>
<feature type="non-terminal residue" evidence="2">
    <location>
        <position position="1"/>
    </location>
</feature>